<proteinExistence type="predicted"/>
<reference evidence="1" key="1">
    <citation type="submission" date="2011-10" db="EMBL/GenBank/DDBJ databases">
        <title>The Genome Sequence of Oxalobacter formigenes HOxBLS.</title>
        <authorList>
            <consortium name="The Broad Institute Genome Sequencing Platform"/>
            <person name="Earl A."/>
            <person name="Ward D."/>
            <person name="Feldgarden M."/>
            <person name="Gevers D."/>
            <person name="Allison M.J."/>
            <person name="Humphrey S."/>
            <person name="Young S.K."/>
            <person name="Zeng Q."/>
            <person name="Gargeya S."/>
            <person name="Fitzgerald M."/>
            <person name="Haas B."/>
            <person name="Abouelleil A."/>
            <person name="Alvarado L."/>
            <person name="Arachchi H.M."/>
            <person name="Berlin A."/>
            <person name="Brown A."/>
            <person name="Chapman S.B."/>
            <person name="Chen Z."/>
            <person name="Dunbar C."/>
            <person name="Freedman E."/>
            <person name="Gearin G."/>
            <person name="Goldberg J."/>
            <person name="Griggs A."/>
            <person name="Gujja S."/>
            <person name="Heiman D."/>
            <person name="Howarth C."/>
            <person name="Larson L."/>
            <person name="Lui A."/>
            <person name="MacDonald P.J.P."/>
            <person name="Montmayeur A."/>
            <person name="Murphy C."/>
            <person name="Neiman D."/>
            <person name="Pearson M."/>
            <person name="Priest M."/>
            <person name="Roberts A."/>
            <person name="Saif S."/>
            <person name="Shea T."/>
            <person name="Shenoy N."/>
            <person name="Sisk P."/>
            <person name="Stolte C."/>
            <person name="Sykes S."/>
            <person name="Wortman J."/>
            <person name="Nusbaum C."/>
            <person name="Birren B."/>
        </authorList>
    </citation>
    <scope>NUCLEOTIDE SEQUENCE [LARGE SCALE GENOMIC DNA]</scope>
    <source>
        <strain evidence="1">HOxBLS</strain>
    </source>
</reference>
<protein>
    <submittedName>
        <fullName evidence="1">Uncharacterized protein</fullName>
    </submittedName>
</protein>
<accession>C3X3Q5</accession>
<sequence length="87" mass="10317">MDNHLDKWEKLIKNKAYITDLGKNCIMEFHTVHAVVGRYIVWLPKPNSDRHFIAEEGNNLEELMEKYNIPLQRVQRLGAFIKEEHKA</sequence>
<evidence type="ECO:0000313" key="2">
    <source>
        <dbReference type="Proteomes" id="UP000003973"/>
    </source>
</evidence>
<name>C3X3Q5_9BURK</name>
<dbReference type="AlphaFoldDB" id="C3X3Q5"/>
<keyword evidence="2" id="KW-1185">Reference proteome</keyword>
<organism evidence="1 2">
    <name type="scientific">Oxalobacter paraformigenes</name>
    <dbReference type="NCBI Taxonomy" id="556268"/>
    <lineage>
        <taxon>Bacteria</taxon>
        <taxon>Pseudomonadati</taxon>
        <taxon>Pseudomonadota</taxon>
        <taxon>Betaproteobacteria</taxon>
        <taxon>Burkholderiales</taxon>
        <taxon>Oxalobacteraceae</taxon>
        <taxon>Oxalobacter</taxon>
    </lineage>
</organism>
<comment type="caution">
    <text evidence="1">The sequence shown here is derived from an EMBL/GenBank/DDBJ whole genome shotgun (WGS) entry which is preliminary data.</text>
</comment>
<dbReference type="HOGENOM" id="CLU_2570530_0_0_4"/>
<dbReference type="RefSeq" id="WP_005877112.1">
    <property type="nucleotide sequence ID" value="NZ_CABMNL010000001.1"/>
</dbReference>
<gene>
    <name evidence="1" type="ORF">OFAG_00994</name>
</gene>
<dbReference type="Proteomes" id="UP000003973">
    <property type="component" value="Unassembled WGS sequence"/>
</dbReference>
<evidence type="ECO:0000313" key="1">
    <source>
        <dbReference type="EMBL" id="EEO27841.1"/>
    </source>
</evidence>
<dbReference type="EMBL" id="ACDP02000017">
    <property type="protein sequence ID" value="EEO27841.1"/>
    <property type="molecule type" value="Genomic_DNA"/>
</dbReference>